<gene>
    <name evidence="4" type="ORF">B0H15DRAFT_35317</name>
</gene>
<reference evidence="4" key="1">
    <citation type="submission" date="2023-03" db="EMBL/GenBank/DDBJ databases">
        <title>Massive genome expansion in bonnet fungi (Mycena s.s.) driven by repeated elements and novel gene families across ecological guilds.</title>
        <authorList>
            <consortium name="Lawrence Berkeley National Laboratory"/>
            <person name="Harder C.B."/>
            <person name="Miyauchi S."/>
            <person name="Viragh M."/>
            <person name="Kuo A."/>
            <person name="Thoen E."/>
            <person name="Andreopoulos B."/>
            <person name="Lu D."/>
            <person name="Skrede I."/>
            <person name="Drula E."/>
            <person name="Henrissat B."/>
            <person name="Morin E."/>
            <person name="Kohler A."/>
            <person name="Barry K."/>
            <person name="LaButti K."/>
            <person name="Morin E."/>
            <person name="Salamov A."/>
            <person name="Lipzen A."/>
            <person name="Mereny Z."/>
            <person name="Hegedus B."/>
            <person name="Baldrian P."/>
            <person name="Stursova M."/>
            <person name="Weitz H."/>
            <person name="Taylor A."/>
            <person name="Grigoriev I.V."/>
            <person name="Nagy L.G."/>
            <person name="Martin F."/>
            <person name="Kauserud H."/>
        </authorList>
    </citation>
    <scope>NUCLEOTIDE SEQUENCE</scope>
    <source>
        <strain evidence="4">CBHHK173m</strain>
    </source>
</reference>
<keyword evidence="3" id="KW-0732">Signal</keyword>
<dbReference type="Proteomes" id="UP001222325">
    <property type="component" value="Unassembled WGS sequence"/>
</dbReference>
<dbReference type="AlphaFoldDB" id="A0AAD6UAQ7"/>
<feature type="region of interest" description="Disordered" evidence="1">
    <location>
        <begin position="420"/>
        <end position="456"/>
    </location>
</feature>
<feature type="transmembrane region" description="Helical" evidence="2">
    <location>
        <begin position="294"/>
        <end position="316"/>
    </location>
</feature>
<accession>A0AAD6UAQ7</accession>
<proteinExistence type="predicted"/>
<comment type="caution">
    <text evidence="4">The sequence shown here is derived from an EMBL/GenBank/DDBJ whole genome shotgun (WGS) entry which is preliminary data.</text>
</comment>
<organism evidence="4 5">
    <name type="scientific">Mycena belliarum</name>
    <dbReference type="NCBI Taxonomy" id="1033014"/>
    <lineage>
        <taxon>Eukaryota</taxon>
        <taxon>Fungi</taxon>
        <taxon>Dikarya</taxon>
        <taxon>Basidiomycota</taxon>
        <taxon>Agaricomycotina</taxon>
        <taxon>Agaricomycetes</taxon>
        <taxon>Agaricomycetidae</taxon>
        <taxon>Agaricales</taxon>
        <taxon>Marasmiineae</taxon>
        <taxon>Mycenaceae</taxon>
        <taxon>Mycena</taxon>
    </lineage>
</organism>
<feature type="chain" id="PRO_5042129119" evidence="3">
    <location>
        <begin position="28"/>
        <end position="456"/>
    </location>
</feature>
<dbReference type="EMBL" id="JARJCN010000010">
    <property type="protein sequence ID" value="KAJ7097259.1"/>
    <property type="molecule type" value="Genomic_DNA"/>
</dbReference>
<feature type="compositionally biased region" description="Low complexity" evidence="1">
    <location>
        <begin position="427"/>
        <end position="436"/>
    </location>
</feature>
<dbReference type="Gene3D" id="2.60.120.260">
    <property type="entry name" value="Galactose-binding domain-like"/>
    <property type="match status" value="1"/>
</dbReference>
<keyword evidence="2" id="KW-1133">Transmembrane helix</keyword>
<keyword evidence="5" id="KW-1185">Reference proteome</keyword>
<feature type="region of interest" description="Disordered" evidence="1">
    <location>
        <begin position="238"/>
        <end position="271"/>
    </location>
</feature>
<evidence type="ECO:0000313" key="4">
    <source>
        <dbReference type="EMBL" id="KAJ7097259.1"/>
    </source>
</evidence>
<keyword evidence="2" id="KW-0812">Transmembrane</keyword>
<feature type="signal peptide" evidence="3">
    <location>
        <begin position="1"/>
        <end position="27"/>
    </location>
</feature>
<evidence type="ECO:0000256" key="3">
    <source>
        <dbReference type="SAM" id="SignalP"/>
    </source>
</evidence>
<name>A0AAD6UAQ7_9AGAR</name>
<evidence type="ECO:0000256" key="1">
    <source>
        <dbReference type="SAM" id="MobiDB-lite"/>
    </source>
</evidence>
<evidence type="ECO:0000256" key="2">
    <source>
        <dbReference type="SAM" id="Phobius"/>
    </source>
</evidence>
<protein>
    <submittedName>
        <fullName evidence="4">Uncharacterized protein</fullName>
    </submittedName>
</protein>
<evidence type="ECO:0000313" key="5">
    <source>
        <dbReference type="Proteomes" id="UP001222325"/>
    </source>
</evidence>
<keyword evidence="2" id="KW-0472">Membrane</keyword>
<sequence length="456" mass="47308">MLALPPLFSHLLTYLVLFLYSANLSLGTIQTATIDDALGDSQSGALPIYSPPSSFSPNSDCGSCKVHADPAQAFDGTWHDSSQFRGKAPVSVTLSFTGTSINVFCILANTIPGGAGTRTDLAFLLDGSPQAPFSHRPDSTSGYLYNQNVLSVSGLAQASHRLVVSSNLPPDANATLMLFDYAQYTFDDGVSEAPPSPPPRVTTTTTSVATSTTTTNALLDISTVTRSASSPVITISSFTRPSSSASTNPSASFKSSSPANTPPTSTFLRPLPLSSTSSLPAAVRATGSPSKVNLAAVLAGTLIPVFLVVLGCVVLYRRRRARHLRNPDPGLQSRASRSSLFGPANGGYDTGSVLYGDSSEGGAVVSHPTTNYGAAMSVFLSGQSASQLSGGDEQAVEVSGRYNTSVSRRVSALPLLSSGPVFQPSVSRSPSEYTSPTSPPPVYEADLPTLPAYAPV</sequence>